<dbReference type="EMBL" id="WKJH01000002">
    <property type="protein sequence ID" value="MRX63615.1"/>
    <property type="molecule type" value="Genomic_DNA"/>
</dbReference>
<keyword evidence="1" id="KW-0812">Transmembrane</keyword>
<evidence type="ECO:0000256" key="1">
    <source>
        <dbReference type="SAM" id="Phobius"/>
    </source>
</evidence>
<proteinExistence type="predicted"/>
<dbReference type="RefSeq" id="WP_154364589.1">
    <property type="nucleotide sequence ID" value="NZ_WKJH01000002.1"/>
</dbReference>
<protein>
    <submittedName>
        <fullName evidence="2">Uncharacterized protein</fullName>
    </submittedName>
</protein>
<accession>A0A6I2MMB0</accession>
<comment type="caution">
    <text evidence="2">The sequence shown here is derived from an EMBL/GenBank/DDBJ whole genome shotgun (WGS) entry which is preliminary data.</text>
</comment>
<evidence type="ECO:0000313" key="3">
    <source>
        <dbReference type="Proteomes" id="UP000443153"/>
    </source>
</evidence>
<name>A0A6I2MMB0_9FLAO</name>
<evidence type="ECO:0000313" key="2">
    <source>
        <dbReference type="EMBL" id="MRX63615.1"/>
    </source>
</evidence>
<dbReference type="Proteomes" id="UP000443153">
    <property type="component" value="Unassembled WGS sequence"/>
</dbReference>
<dbReference type="AlphaFoldDB" id="A0A6I2MMB0"/>
<keyword evidence="1" id="KW-0472">Membrane</keyword>
<reference evidence="2 3" key="1">
    <citation type="submission" date="2019-11" db="EMBL/GenBank/DDBJ databases">
        <title>Maribacter lutea sp. nov., a marine bacterium isolated from intertidal sand.</title>
        <authorList>
            <person name="Liu A."/>
        </authorList>
    </citation>
    <scope>NUCLEOTIDE SEQUENCE [LARGE SCALE GENOMIC DNA]</scope>
    <source>
        <strain evidence="2 3">RZ05</strain>
    </source>
</reference>
<keyword evidence="1" id="KW-1133">Transmembrane helix</keyword>
<dbReference type="OrthoDB" id="1450292at2"/>
<gene>
    <name evidence="2" type="ORF">GJ691_05485</name>
</gene>
<keyword evidence="3" id="KW-1185">Reference proteome</keyword>
<sequence length="205" mass="24075">MSLSVSIQSFILDIGPILLVSFSLSLFLFLNWYFAYDRIKQKKEKRLWLTRNMRSLVRYGDLMEQLEHLGQTTPVCKQCNDFKMQLWNHQHDELLVVRCRSCKINYTLTKDHSDCTRLILSNMEWAIELINILIKNRHKALGKFLIRKLALDPSCIKPGINPLEVFCFSAKKEDEFIIDPVFEIVLNEWEEVLPLGDYGIRTHVA</sequence>
<organism evidence="2 3">
    <name type="scientific">Maribacter luteus</name>
    <dbReference type="NCBI Taxonomy" id="2594478"/>
    <lineage>
        <taxon>Bacteria</taxon>
        <taxon>Pseudomonadati</taxon>
        <taxon>Bacteroidota</taxon>
        <taxon>Flavobacteriia</taxon>
        <taxon>Flavobacteriales</taxon>
        <taxon>Flavobacteriaceae</taxon>
        <taxon>Maribacter</taxon>
    </lineage>
</organism>
<feature type="transmembrane region" description="Helical" evidence="1">
    <location>
        <begin position="14"/>
        <end position="36"/>
    </location>
</feature>